<evidence type="ECO:0000259" key="6">
    <source>
        <dbReference type="Pfam" id="PF04542"/>
    </source>
</evidence>
<feature type="domain" description="RNA polymerase sigma-70 region 4" evidence="7">
    <location>
        <begin position="147"/>
        <end position="195"/>
    </location>
</feature>
<dbReference type="InterPro" id="IPR039425">
    <property type="entry name" value="RNA_pol_sigma-70-like"/>
</dbReference>
<dbReference type="InterPro" id="IPR007630">
    <property type="entry name" value="RNA_pol_sigma70_r4"/>
</dbReference>
<dbReference type="Gene3D" id="1.10.1740.10">
    <property type="match status" value="1"/>
</dbReference>
<comment type="similarity">
    <text evidence="1">Belongs to the sigma-70 factor family. ECF subfamily.</text>
</comment>
<evidence type="ECO:0000256" key="1">
    <source>
        <dbReference type="ARBA" id="ARBA00010641"/>
    </source>
</evidence>
<evidence type="ECO:0000313" key="9">
    <source>
        <dbReference type="Proteomes" id="UP000651050"/>
    </source>
</evidence>
<dbReference type="Pfam" id="PF04542">
    <property type="entry name" value="Sigma70_r2"/>
    <property type="match status" value="1"/>
</dbReference>
<keyword evidence="3" id="KW-0731">Sigma factor</keyword>
<dbReference type="Proteomes" id="UP000651050">
    <property type="component" value="Unassembled WGS sequence"/>
</dbReference>
<protein>
    <submittedName>
        <fullName evidence="8">RNA polymerase sigma factor</fullName>
    </submittedName>
</protein>
<evidence type="ECO:0000256" key="2">
    <source>
        <dbReference type="ARBA" id="ARBA00023015"/>
    </source>
</evidence>
<evidence type="ECO:0000256" key="4">
    <source>
        <dbReference type="ARBA" id="ARBA00023125"/>
    </source>
</evidence>
<dbReference type="InterPro" id="IPR007627">
    <property type="entry name" value="RNA_pol_sigma70_r2"/>
</dbReference>
<evidence type="ECO:0000313" key="8">
    <source>
        <dbReference type="EMBL" id="MBG9390538.1"/>
    </source>
</evidence>
<evidence type="ECO:0000256" key="3">
    <source>
        <dbReference type="ARBA" id="ARBA00023082"/>
    </source>
</evidence>
<dbReference type="Pfam" id="PF04545">
    <property type="entry name" value="Sigma70_r4"/>
    <property type="match status" value="1"/>
</dbReference>
<dbReference type="GO" id="GO:0006352">
    <property type="term" value="P:DNA-templated transcription initiation"/>
    <property type="evidence" value="ECO:0007669"/>
    <property type="project" value="InterPro"/>
</dbReference>
<dbReference type="GO" id="GO:0003677">
    <property type="term" value="F:DNA binding"/>
    <property type="evidence" value="ECO:0007669"/>
    <property type="project" value="UniProtKB-KW"/>
</dbReference>
<evidence type="ECO:0000256" key="5">
    <source>
        <dbReference type="ARBA" id="ARBA00023163"/>
    </source>
</evidence>
<dbReference type="SUPFAM" id="SSF88946">
    <property type="entry name" value="Sigma2 domain of RNA polymerase sigma factors"/>
    <property type="match status" value="1"/>
</dbReference>
<keyword evidence="5" id="KW-0804">Transcription</keyword>
<dbReference type="GO" id="GO:0016987">
    <property type="term" value="F:sigma factor activity"/>
    <property type="evidence" value="ECO:0007669"/>
    <property type="project" value="UniProtKB-KW"/>
</dbReference>
<dbReference type="InterPro" id="IPR013325">
    <property type="entry name" value="RNA_pol_sigma_r2"/>
</dbReference>
<dbReference type="Gene3D" id="1.10.10.10">
    <property type="entry name" value="Winged helix-like DNA-binding domain superfamily/Winged helix DNA-binding domain"/>
    <property type="match status" value="1"/>
</dbReference>
<name>A0A931H8K7_9BURK</name>
<keyword evidence="9" id="KW-1185">Reference proteome</keyword>
<keyword evidence="4" id="KW-0238">DNA-binding</keyword>
<dbReference type="NCBIfam" id="TIGR02937">
    <property type="entry name" value="sigma70-ECF"/>
    <property type="match status" value="1"/>
</dbReference>
<dbReference type="EMBL" id="JADWYS010000001">
    <property type="protein sequence ID" value="MBG9390538.1"/>
    <property type="molecule type" value="Genomic_DNA"/>
</dbReference>
<dbReference type="AlphaFoldDB" id="A0A931H8K7"/>
<dbReference type="InterPro" id="IPR036388">
    <property type="entry name" value="WH-like_DNA-bd_sf"/>
</dbReference>
<comment type="caution">
    <text evidence="8">The sequence shown here is derived from an EMBL/GenBank/DDBJ whole genome shotgun (WGS) entry which is preliminary data.</text>
</comment>
<keyword evidence="2" id="KW-0805">Transcription regulation</keyword>
<feature type="domain" description="RNA polymerase sigma-70 region 2" evidence="6">
    <location>
        <begin position="42"/>
        <end position="109"/>
    </location>
</feature>
<dbReference type="InterPro" id="IPR014284">
    <property type="entry name" value="RNA_pol_sigma-70_dom"/>
</dbReference>
<dbReference type="CDD" id="cd06171">
    <property type="entry name" value="Sigma70_r4"/>
    <property type="match status" value="1"/>
</dbReference>
<proteinExistence type="inferred from homology"/>
<evidence type="ECO:0000259" key="7">
    <source>
        <dbReference type="Pfam" id="PF04545"/>
    </source>
</evidence>
<reference evidence="8" key="1">
    <citation type="submission" date="2020-11" db="EMBL/GenBank/DDBJ databases">
        <title>Bacterial whole genome sequence for Caenimonas sp. DR4.4.</title>
        <authorList>
            <person name="Le V."/>
            <person name="Ko S.-R."/>
            <person name="Ahn C.-Y."/>
            <person name="Oh H.-M."/>
        </authorList>
    </citation>
    <scope>NUCLEOTIDE SEQUENCE</scope>
    <source>
        <strain evidence="8">DR4.4</strain>
    </source>
</reference>
<dbReference type="SUPFAM" id="SSF88659">
    <property type="entry name" value="Sigma3 and sigma4 domains of RNA polymerase sigma factors"/>
    <property type="match status" value="1"/>
</dbReference>
<organism evidence="8 9">
    <name type="scientific">Caenimonas aquaedulcis</name>
    <dbReference type="NCBI Taxonomy" id="2793270"/>
    <lineage>
        <taxon>Bacteria</taxon>
        <taxon>Pseudomonadati</taxon>
        <taxon>Pseudomonadota</taxon>
        <taxon>Betaproteobacteria</taxon>
        <taxon>Burkholderiales</taxon>
        <taxon>Comamonadaceae</taxon>
        <taxon>Caenimonas</taxon>
    </lineage>
</organism>
<dbReference type="PANTHER" id="PTHR43133">
    <property type="entry name" value="RNA POLYMERASE ECF-TYPE SIGMA FACTO"/>
    <property type="match status" value="1"/>
</dbReference>
<dbReference type="RefSeq" id="WP_196988272.1">
    <property type="nucleotide sequence ID" value="NZ_JADWYS010000001.1"/>
</dbReference>
<sequence>MTNDTNGQARAGGTPPWELQNHELRSLMLQCRNGDMRAFEKLYALTARWMLARVRRIVDDGQAEDVLAEVYIQIWNSLDSYDESRSPPAAWMAMIARSRALDHLRRERRHRCDADAESSEPALLLCEDSPERLLSQAQDAQLVHLSLATLEAQERLVLGLSYFHDYTQSQISDLIGMPLGSVKTLAQRGRKKIRKFLAGLCAAHPAPLAANAAAAVPEART</sequence>
<accession>A0A931H8K7</accession>
<dbReference type="InterPro" id="IPR013324">
    <property type="entry name" value="RNA_pol_sigma_r3/r4-like"/>
</dbReference>
<dbReference type="PANTHER" id="PTHR43133:SF62">
    <property type="entry name" value="RNA POLYMERASE SIGMA FACTOR SIGZ"/>
    <property type="match status" value="1"/>
</dbReference>
<gene>
    <name evidence="8" type="ORF">I5803_21080</name>
</gene>